<keyword evidence="2" id="KW-0472">Membrane</keyword>
<feature type="transmembrane region" description="Helical" evidence="2">
    <location>
        <begin position="114"/>
        <end position="139"/>
    </location>
</feature>
<dbReference type="Proteomes" id="UP000812440">
    <property type="component" value="Chromosome 9"/>
</dbReference>
<dbReference type="PANTHER" id="PTHR28658">
    <property type="entry name" value="TRANSMEMBRANE PROTEIN 180"/>
    <property type="match status" value="1"/>
</dbReference>
<feature type="transmembrane region" description="Helical" evidence="2">
    <location>
        <begin position="151"/>
        <end position="173"/>
    </location>
</feature>
<comment type="caution">
    <text evidence="3">The sequence shown here is derived from an EMBL/GenBank/DDBJ whole genome shotgun (WGS) entry which is preliminary data.</text>
</comment>
<dbReference type="PANTHER" id="PTHR28658:SF1">
    <property type="entry name" value="MAJOR FACILITATOR SUPERFAMILY DOMAIN CONTAINING 13B"/>
    <property type="match status" value="1"/>
</dbReference>
<sequence length="247" mass="28223">MKSSFGICWPAVAYSMTSLGAGMINSVFYFYYVKLFLNQYKVSEAAFHQSQVVFMIWNAINDPVFGYMQDNSKVNCCRRRRISILYGAPLYGLAFLLPWFPWRTYAEGDWLSGLHLTVSLCVFDGMLTFVLLAQCALFAEMSTRHESRLQLIKYNQVASLLGSLSILVCGLVSDNMEHFSNFQLFNVFLAFLASVCMCYTGLYGVSQYDQREIIEESNKTESELSWSSVITLTKQILTQKNFILLLQ</sequence>
<evidence type="ECO:0000313" key="4">
    <source>
        <dbReference type="Proteomes" id="UP000812440"/>
    </source>
</evidence>
<feature type="transmembrane region" description="Helical" evidence="2">
    <location>
        <begin position="82"/>
        <end position="102"/>
    </location>
</feature>
<evidence type="ECO:0000256" key="2">
    <source>
        <dbReference type="SAM" id="Phobius"/>
    </source>
</evidence>
<protein>
    <recommendedName>
        <fullName evidence="5">Transmembrane protein 180</fullName>
    </recommendedName>
</protein>
<comment type="subcellular location">
    <subcellularLocation>
        <location evidence="1">Membrane</location>
        <topology evidence="1">Multi-pass membrane protein</topology>
    </subcellularLocation>
</comment>
<reference evidence="3" key="1">
    <citation type="thesis" date="2020" institute="ProQuest LLC" country="789 East Eisenhower Parkway, Ann Arbor, MI, USA">
        <title>Comparative Genomics and Chromosome Evolution.</title>
        <authorList>
            <person name="Mudd A.B."/>
        </authorList>
    </citation>
    <scope>NUCLEOTIDE SEQUENCE</scope>
    <source>
        <strain evidence="3">Female2</strain>
        <tissue evidence="3">Blood</tissue>
    </source>
</reference>
<evidence type="ECO:0008006" key="5">
    <source>
        <dbReference type="Google" id="ProtNLM"/>
    </source>
</evidence>
<dbReference type="InterPro" id="IPR036259">
    <property type="entry name" value="MFS_trans_sf"/>
</dbReference>
<evidence type="ECO:0000256" key="1">
    <source>
        <dbReference type="ARBA" id="ARBA00004141"/>
    </source>
</evidence>
<dbReference type="SUPFAM" id="SSF103473">
    <property type="entry name" value="MFS general substrate transporter"/>
    <property type="match status" value="1"/>
</dbReference>
<dbReference type="GO" id="GO:0016020">
    <property type="term" value="C:membrane"/>
    <property type="evidence" value="ECO:0007669"/>
    <property type="project" value="UniProtKB-SubCell"/>
</dbReference>
<gene>
    <name evidence="3" type="ORF">GDO86_017394</name>
</gene>
<accession>A0A8T2IPT1</accession>
<feature type="transmembrane region" description="Helical" evidence="2">
    <location>
        <begin position="12"/>
        <end position="32"/>
    </location>
</feature>
<keyword evidence="2" id="KW-1133">Transmembrane helix</keyword>
<keyword evidence="4" id="KW-1185">Reference proteome</keyword>
<dbReference type="InterPro" id="IPR040035">
    <property type="entry name" value="TMEM180"/>
</dbReference>
<feature type="transmembrane region" description="Helical" evidence="2">
    <location>
        <begin position="185"/>
        <end position="205"/>
    </location>
</feature>
<name>A0A8T2IPT1_9PIPI</name>
<proteinExistence type="predicted"/>
<dbReference type="Pfam" id="PF13347">
    <property type="entry name" value="MFS_2"/>
    <property type="match status" value="1"/>
</dbReference>
<dbReference type="OrthoDB" id="62987at2759"/>
<dbReference type="AlphaFoldDB" id="A0A8T2IPT1"/>
<keyword evidence="2" id="KW-0812">Transmembrane</keyword>
<dbReference type="EMBL" id="JAACNH010000009">
    <property type="protein sequence ID" value="KAG8433090.1"/>
    <property type="molecule type" value="Genomic_DNA"/>
</dbReference>
<evidence type="ECO:0000313" key="3">
    <source>
        <dbReference type="EMBL" id="KAG8433090.1"/>
    </source>
</evidence>
<organism evidence="3 4">
    <name type="scientific">Hymenochirus boettgeri</name>
    <name type="common">Congo dwarf clawed frog</name>
    <dbReference type="NCBI Taxonomy" id="247094"/>
    <lineage>
        <taxon>Eukaryota</taxon>
        <taxon>Metazoa</taxon>
        <taxon>Chordata</taxon>
        <taxon>Craniata</taxon>
        <taxon>Vertebrata</taxon>
        <taxon>Euteleostomi</taxon>
        <taxon>Amphibia</taxon>
        <taxon>Batrachia</taxon>
        <taxon>Anura</taxon>
        <taxon>Pipoidea</taxon>
        <taxon>Pipidae</taxon>
        <taxon>Pipinae</taxon>
        <taxon>Hymenochirus</taxon>
    </lineage>
</organism>